<dbReference type="Proteomes" id="UP000188879">
    <property type="component" value="Unassembled WGS sequence"/>
</dbReference>
<accession>A0A1V2H7Q6</accession>
<gene>
    <name evidence="2" type="ORF">BKE38_01935</name>
</gene>
<sequence>MKTHQAPMQGRRAMVPARRGSMHVAAWQRQRLGHTDRVRLMDAARRRERETRQPGSGRHGGELLQTGLRVLHALLYRGWGRAGACDPGLAQLAQATALARSTVQAAIDRLEAAGILLRVRRGLVIGGRWTQVTNVYLFRAPAAWPRPSDTDSRSALKSEDKNREEAVLWEGAGSAEPPDPTWLAAALQRWGLQEAPAAVG</sequence>
<dbReference type="OrthoDB" id="7262258at2"/>
<comment type="caution">
    <text evidence="2">The sequence shown here is derived from an EMBL/GenBank/DDBJ whole genome shotgun (WGS) entry which is preliminary data.</text>
</comment>
<reference evidence="2 3" key="1">
    <citation type="submission" date="2016-10" db="EMBL/GenBank/DDBJ databases">
        <title>Draft Genome sequence of Roseomonas sp. strain M3.</title>
        <authorList>
            <person name="Subhash Y."/>
            <person name="Lee S."/>
        </authorList>
    </citation>
    <scope>NUCLEOTIDE SEQUENCE [LARGE SCALE GENOMIC DNA]</scope>
    <source>
        <strain evidence="2 3">M3</strain>
    </source>
</reference>
<evidence type="ECO:0000256" key="1">
    <source>
        <dbReference type="SAM" id="MobiDB-lite"/>
    </source>
</evidence>
<dbReference type="RefSeq" id="WP_076955697.1">
    <property type="nucleotide sequence ID" value="NZ_MLCO01000012.1"/>
</dbReference>
<proteinExistence type="predicted"/>
<dbReference type="AlphaFoldDB" id="A0A1V2H7Q6"/>
<protein>
    <recommendedName>
        <fullName evidence="4">Helix-turn-helix domain-containing protein</fullName>
    </recommendedName>
</protein>
<evidence type="ECO:0000313" key="3">
    <source>
        <dbReference type="Proteomes" id="UP000188879"/>
    </source>
</evidence>
<organism evidence="2 3">
    <name type="scientific">Teichococcus deserti</name>
    <dbReference type="NCBI Taxonomy" id="1817963"/>
    <lineage>
        <taxon>Bacteria</taxon>
        <taxon>Pseudomonadati</taxon>
        <taxon>Pseudomonadota</taxon>
        <taxon>Alphaproteobacteria</taxon>
        <taxon>Acetobacterales</taxon>
        <taxon>Roseomonadaceae</taxon>
        <taxon>Roseomonas</taxon>
    </lineage>
</organism>
<dbReference type="InterPro" id="IPR036390">
    <property type="entry name" value="WH_DNA-bd_sf"/>
</dbReference>
<feature type="compositionally biased region" description="Basic and acidic residues" evidence="1">
    <location>
        <begin position="148"/>
        <end position="164"/>
    </location>
</feature>
<dbReference type="SUPFAM" id="SSF46785">
    <property type="entry name" value="Winged helix' DNA-binding domain"/>
    <property type="match status" value="1"/>
</dbReference>
<evidence type="ECO:0000313" key="2">
    <source>
        <dbReference type="EMBL" id="ONG58816.1"/>
    </source>
</evidence>
<feature type="region of interest" description="Disordered" evidence="1">
    <location>
        <begin position="144"/>
        <end position="164"/>
    </location>
</feature>
<name>A0A1V2H7Q6_9PROT</name>
<keyword evidence="3" id="KW-1185">Reference proteome</keyword>
<dbReference type="EMBL" id="MLCO01000012">
    <property type="protein sequence ID" value="ONG58816.1"/>
    <property type="molecule type" value="Genomic_DNA"/>
</dbReference>
<evidence type="ECO:0008006" key="4">
    <source>
        <dbReference type="Google" id="ProtNLM"/>
    </source>
</evidence>